<dbReference type="InterPro" id="IPR001882">
    <property type="entry name" value="Biotin_BS"/>
</dbReference>
<proteinExistence type="predicted"/>
<dbReference type="PANTHER" id="PTHR45728:SF3">
    <property type="entry name" value="ACETYL-COA CARBOXYLASE"/>
    <property type="match status" value="1"/>
</dbReference>
<evidence type="ECO:0000256" key="1">
    <source>
        <dbReference type="ARBA" id="ARBA00023267"/>
    </source>
</evidence>
<comment type="caution">
    <text evidence="4">The sequence shown here is derived from an EMBL/GenBank/DDBJ whole genome shotgun (WGS) entry which is preliminary data.</text>
</comment>
<feature type="domain" description="Lipoyl-binding" evidence="2">
    <location>
        <begin position="32"/>
        <end position="78"/>
    </location>
</feature>
<dbReference type="Pfam" id="PF08326">
    <property type="entry name" value="ACC_central"/>
    <property type="match status" value="1"/>
</dbReference>
<reference evidence="4 5" key="1">
    <citation type="submission" date="2018-02" db="EMBL/GenBank/DDBJ databases">
        <title>Draft genome of wild Prunus yedoensis var. nudiflora.</title>
        <authorList>
            <person name="Baek S."/>
            <person name="Kim J.-H."/>
            <person name="Choi K."/>
            <person name="Kim G.-B."/>
            <person name="Cho A."/>
            <person name="Jang H."/>
            <person name="Shin C.-H."/>
            <person name="Yu H.-J."/>
            <person name="Mun J.-H."/>
        </authorList>
    </citation>
    <scope>NUCLEOTIDE SEQUENCE [LARGE SCALE GENOMIC DNA]</scope>
    <source>
        <strain evidence="5">cv. Jeju island</strain>
        <tissue evidence="4">Leaf</tissue>
    </source>
</reference>
<sequence>MQLDGNSHIIYAEEEAAGTRLLMMEGLACFSHVDADTPYAEVEVMKMCMPLLSPASGAIHFKMSEGQAMQAGQLIARLDLDDPSAVRKTEPFHGSFPVLGPPTAISGKVHQRCAASLNAARMILAGYEHNIDEVVQNLLNCLDSPNSLSFNGKNALQFWQPAYPKILKMNWNQNLRSLS</sequence>
<dbReference type="STRING" id="2094558.A0A314UX49"/>
<accession>A0A314UX49</accession>
<dbReference type="OrthoDB" id="1675772at2759"/>
<dbReference type="GO" id="GO:0003989">
    <property type="term" value="F:acetyl-CoA carboxylase activity"/>
    <property type="evidence" value="ECO:0007669"/>
    <property type="project" value="InterPro"/>
</dbReference>
<dbReference type="PANTHER" id="PTHR45728">
    <property type="entry name" value="ACETYL-COA CARBOXYLASE, ISOFORM A"/>
    <property type="match status" value="1"/>
</dbReference>
<dbReference type="EMBL" id="PJQY01002956">
    <property type="protein sequence ID" value="PQM41468.1"/>
    <property type="molecule type" value="Genomic_DNA"/>
</dbReference>
<dbReference type="FunFam" id="2.40.50.100:FF:000005">
    <property type="entry name" value="Acetyl-CoA carboxylase 1"/>
    <property type="match status" value="1"/>
</dbReference>
<evidence type="ECO:0000259" key="2">
    <source>
        <dbReference type="Pfam" id="PF00364"/>
    </source>
</evidence>
<dbReference type="GO" id="GO:0005524">
    <property type="term" value="F:ATP binding"/>
    <property type="evidence" value="ECO:0007669"/>
    <property type="project" value="InterPro"/>
</dbReference>
<dbReference type="InterPro" id="IPR013537">
    <property type="entry name" value="AcCoA_COase_cen"/>
</dbReference>
<dbReference type="SUPFAM" id="SSF51230">
    <property type="entry name" value="Single hybrid motif"/>
    <property type="match status" value="1"/>
</dbReference>
<dbReference type="Pfam" id="PF00364">
    <property type="entry name" value="Biotin_lipoyl"/>
    <property type="match status" value="1"/>
</dbReference>
<dbReference type="Proteomes" id="UP000250321">
    <property type="component" value="Unassembled WGS sequence"/>
</dbReference>
<evidence type="ECO:0000259" key="3">
    <source>
        <dbReference type="Pfam" id="PF08326"/>
    </source>
</evidence>
<gene>
    <name evidence="4" type="ORF">Pyn_20619</name>
</gene>
<protein>
    <submittedName>
        <fullName evidence="4">Acetyl-CoA carboxylase 1-like</fullName>
    </submittedName>
</protein>
<evidence type="ECO:0000313" key="5">
    <source>
        <dbReference type="Proteomes" id="UP000250321"/>
    </source>
</evidence>
<name>A0A314UX49_PRUYE</name>
<dbReference type="CDD" id="cd06850">
    <property type="entry name" value="biotinyl_domain"/>
    <property type="match status" value="1"/>
</dbReference>
<organism evidence="4 5">
    <name type="scientific">Prunus yedoensis var. nudiflora</name>
    <dbReference type="NCBI Taxonomy" id="2094558"/>
    <lineage>
        <taxon>Eukaryota</taxon>
        <taxon>Viridiplantae</taxon>
        <taxon>Streptophyta</taxon>
        <taxon>Embryophyta</taxon>
        <taxon>Tracheophyta</taxon>
        <taxon>Spermatophyta</taxon>
        <taxon>Magnoliopsida</taxon>
        <taxon>eudicotyledons</taxon>
        <taxon>Gunneridae</taxon>
        <taxon>Pentapetalae</taxon>
        <taxon>rosids</taxon>
        <taxon>fabids</taxon>
        <taxon>Rosales</taxon>
        <taxon>Rosaceae</taxon>
        <taxon>Amygdaloideae</taxon>
        <taxon>Amygdaleae</taxon>
        <taxon>Prunus</taxon>
    </lineage>
</organism>
<dbReference type="InterPro" id="IPR000089">
    <property type="entry name" value="Biotin_lipoyl"/>
</dbReference>
<dbReference type="PROSITE" id="PS00188">
    <property type="entry name" value="BIOTIN"/>
    <property type="match status" value="1"/>
</dbReference>
<dbReference type="Gene3D" id="2.40.50.100">
    <property type="match status" value="1"/>
</dbReference>
<keyword evidence="5" id="KW-1185">Reference proteome</keyword>
<feature type="domain" description="Acetyl-CoA carboxylase central" evidence="3">
    <location>
        <begin position="79"/>
        <end position="146"/>
    </location>
</feature>
<dbReference type="AlphaFoldDB" id="A0A314UX49"/>
<dbReference type="InterPro" id="IPR011053">
    <property type="entry name" value="Single_hybrid_motif"/>
</dbReference>
<dbReference type="InterPro" id="IPR049076">
    <property type="entry name" value="ACCA"/>
</dbReference>
<keyword evidence="1" id="KW-0092">Biotin</keyword>
<dbReference type="GO" id="GO:0006633">
    <property type="term" value="P:fatty acid biosynthetic process"/>
    <property type="evidence" value="ECO:0007669"/>
    <property type="project" value="InterPro"/>
</dbReference>
<evidence type="ECO:0000313" key="4">
    <source>
        <dbReference type="EMBL" id="PQM41468.1"/>
    </source>
</evidence>